<name>A0A7Z0J4X6_9MICO</name>
<dbReference type="AlphaFoldDB" id="A0A7Z0J4X6"/>
<dbReference type="EMBL" id="JACCFM010000001">
    <property type="protein sequence ID" value="NYJ18293.1"/>
    <property type="molecule type" value="Genomic_DNA"/>
</dbReference>
<accession>A0A7Z0J4X6</accession>
<keyword evidence="1" id="KW-0238">DNA-binding</keyword>
<gene>
    <name evidence="1" type="ORF">HNR05_000084</name>
</gene>
<proteinExistence type="predicted"/>
<organism evidence="1 2">
    <name type="scientific">Glaciibacter psychrotolerans</name>
    <dbReference type="NCBI Taxonomy" id="670054"/>
    <lineage>
        <taxon>Bacteria</taxon>
        <taxon>Bacillati</taxon>
        <taxon>Actinomycetota</taxon>
        <taxon>Actinomycetes</taxon>
        <taxon>Micrococcales</taxon>
        <taxon>Microbacteriaceae</taxon>
        <taxon>Glaciibacter</taxon>
    </lineage>
</organism>
<evidence type="ECO:0000313" key="1">
    <source>
        <dbReference type="EMBL" id="NYJ18293.1"/>
    </source>
</evidence>
<dbReference type="RefSeq" id="WP_179577222.1">
    <property type="nucleotide sequence ID" value="NZ_JACCFM010000001.1"/>
</dbReference>
<dbReference type="Proteomes" id="UP000537260">
    <property type="component" value="Unassembled WGS sequence"/>
</dbReference>
<sequence length="137" mass="15504">MQSYSKHCEVGISPLDLVVRSRRSRRPGGKSATPIRSAKQLREREIDELVARYREIRSMREVAREFRMSRTTVAKHLADRGIDASRGMKALEINKAVSLYIKGLSSMTIGKQLGYDNHTIIKALREQGVPIRVALGR</sequence>
<comment type="caution">
    <text evidence="1">The sequence shown here is derived from an EMBL/GenBank/DDBJ whole genome shotgun (WGS) entry which is preliminary data.</text>
</comment>
<reference evidence="1 2" key="1">
    <citation type="submission" date="2020-07" db="EMBL/GenBank/DDBJ databases">
        <title>Sequencing the genomes of 1000 actinobacteria strains.</title>
        <authorList>
            <person name="Klenk H.-P."/>
        </authorList>
    </citation>
    <scope>NUCLEOTIDE SEQUENCE [LARGE SCALE GENOMIC DNA]</scope>
    <source>
        <strain evidence="1 2">LI1</strain>
    </source>
</reference>
<dbReference type="GO" id="GO:0003677">
    <property type="term" value="F:DNA binding"/>
    <property type="evidence" value="ECO:0007669"/>
    <property type="project" value="UniProtKB-KW"/>
</dbReference>
<keyword evidence="2" id="KW-1185">Reference proteome</keyword>
<dbReference type="Gene3D" id="1.10.10.60">
    <property type="entry name" value="Homeodomain-like"/>
    <property type="match status" value="1"/>
</dbReference>
<protein>
    <submittedName>
        <fullName evidence="1">DNA-binding CsgD family transcriptional regulator</fullName>
    </submittedName>
</protein>
<evidence type="ECO:0000313" key="2">
    <source>
        <dbReference type="Proteomes" id="UP000537260"/>
    </source>
</evidence>